<feature type="binding site" evidence="1">
    <location>
        <position position="79"/>
    </location>
    <ligand>
        <name>a divalent metal cation</name>
        <dbReference type="ChEBI" id="CHEBI:60240"/>
        <label>1</label>
    </ligand>
</feature>
<dbReference type="GO" id="GO:0046872">
    <property type="term" value="F:metal ion binding"/>
    <property type="evidence" value="ECO:0007669"/>
    <property type="project" value="UniProtKB-KW"/>
</dbReference>
<dbReference type="InterPro" id="IPR001130">
    <property type="entry name" value="TatD-like"/>
</dbReference>
<keyword evidence="2" id="KW-0378">Hydrolase</keyword>
<feature type="binding site" evidence="1">
    <location>
        <position position="184"/>
    </location>
    <ligand>
        <name>a divalent metal cation</name>
        <dbReference type="ChEBI" id="CHEBI:60240"/>
        <label>1</label>
    </ligand>
</feature>
<accession>A0A377KL66</accession>
<feature type="binding site" evidence="1">
    <location>
        <position position="115"/>
    </location>
    <ligand>
        <name>a divalent metal cation</name>
        <dbReference type="ChEBI" id="CHEBI:60240"/>
        <label>2</label>
    </ligand>
</feature>
<organism evidence="2 3">
    <name type="scientific">Enterococcus durans</name>
    <dbReference type="NCBI Taxonomy" id="53345"/>
    <lineage>
        <taxon>Bacteria</taxon>
        <taxon>Bacillati</taxon>
        <taxon>Bacillota</taxon>
        <taxon>Bacilli</taxon>
        <taxon>Lactobacillales</taxon>
        <taxon>Enterococcaceae</taxon>
        <taxon>Enterococcus</taxon>
    </lineage>
</organism>
<dbReference type="EC" id="3.1.21.-" evidence="2"/>
<evidence type="ECO:0000256" key="1">
    <source>
        <dbReference type="PIRSR" id="PIRSR005902-1"/>
    </source>
</evidence>
<dbReference type="SUPFAM" id="SSF51556">
    <property type="entry name" value="Metallo-dependent hydrolases"/>
    <property type="match status" value="1"/>
</dbReference>
<dbReference type="RefSeq" id="WP_115235525.1">
    <property type="nucleotide sequence ID" value="NZ_UGIF01000002.1"/>
</dbReference>
<dbReference type="Proteomes" id="UP000254070">
    <property type="component" value="Unassembled WGS sequence"/>
</dbReference>
<dbReference type="PANTHER" id="PTHR46124">
    <property type="entry name" value="D-AMINOACYL-TRNA DEACYLASE"/>
    <property type="match status" value="1"/>
</dbReference>
<dbReference type="AlphaFoldDB" id="A0A377KL66"/>
<dbReference type="PIRSF" id="PIRSF005902">
    <property type="entry name" value="DNase_TatD"/>
    <property type="match status" value="1"/>
</dbReference>
<evidence type="ECO:0000313" key="3">
    <source>
        <dbReference type="Proteomes" id="UP000254070"/>
    </source>
</evidence>
<proteinExistence type="predicted"/>
<protein>
    <submittedName>
        <fullName evidence="2">TatD family hydrolase</fullName>
        <ecNumber evidence="2">3.1.21.-</ecNumber>
    </submittedName>
</protein>
<evidence type="ECO:0000313" key="2">
    <source>
        <dbReference type="EMBL" id="STP29935.1"/>
    </source>
</evidence>
<reference evidence="2 3" key="1">
    <citation type="submission" date="2018-06" db="EMBL/GenBank/DDBJ databases">
        <authorList>
            <consortium name="Pathogen Informatics"/>
            <person name="Doyle S."/>
        </authorList>
    </citation>
    <scope>NUCLEOTIDE SEQUENCE [LARGE SCALE GENOMIC DNA]</scope>
    <source>
        <strain evidence="2 3">NCTC8129</strain>
    </source>
</reference>
<sequence length="242" mass="28142">MLSDAHCHLEGNQELATLQQENDVLTIINCDSPEEWHKNQQLAVGRHQYLSFGLHPWKTEDYTFEEIYPYLQQAAIIGEIGLDRVWTNIPLTHQVKLFRKQLAYAALTDKPVVLHTKGCEREILTFIKEYPNRYLVHWYSSLELQKEYIEAGCYFTIGVDLKINQAVQRLAKGVPFNRLLVETDGLGAIEWALGTPAPTKEYLMLLEDHFHQISKIREVSQEKLEKQVQTNLFEFLRILTCL</sequence>
<gene>
    <name evidence="2" type="primary">yjjV</name>
    <name evidence="2" type="ORF">NCTC8129_02167</name>
</gene>
<dbReference type="Pfam" id="PF01026">
    <property type="entry name" value="TatD_DNase"/>
    <property type="match status" value="1"/>
</dbReference>
<dbReference type="InterPro" id="IPR032466">
    <property type="entry name" value="Metal_Hydrolase"/>
</dbReference>
<dbReference type="EMBL" id="UGIF01000002">
    <property type="protein sequence ID" value="STP29935.1"/>
    <property type="molecule type" value="Genomic_DNA"/>
</dbReference>
<name>A0A377KL66_9ENTE</name>
<dbReference type="PANTHER" id="PTHR46124:SF2">
    <property type="entry name" value="D-AMINOACYL-TRNA DEACYLASE"/>
    <property type="match status" value="1"/>
</dbReference>
<feature type="binding site" evidence="1">
    <location>
        <position position="137"/>
    </location>
    <ligand>
        <name>a divalent metal cation</name>
        <dbReference type="ChEBI" id="CHEBI:60240"/>
        <label>2</label>
    </ligand>
</feature>
<feature type="binding site" evidence="1">
    <location>
        <position position="8"/>
    </location>
    <ligand>
        <name>a divalent metal cation</name>
        <dbReference type="ChEBI" id="CHEBI:60240"/>
        <label>1</label>
    </ligand>
</feature>
<dbReference type="GO" id="GO:0016788">
    <property type="term" value="F:hydrolase activity, acting on ester bonds"/>
    <property type="evidence" value="ECO:0007669"/>
    <property type="project" value="InterPro"/>
</dbReference>
<dbReference type="Gene3D" id="3.20.20.140">
    <property type="entry name" value="Metal-dependent hydrolases"/>
    <property type="match status" value="1"/>
</dbReference>
<keyword evidence="1" id="KW-0479">Metal-binding</keyword>
<feature type="binding site" evidence="1">
    <location>
        <position position="6"/>
    </location>
    <ligand>
        <name>a divalent metal cation</name>
        <dbReference type="ChEBI" id="CHEBI:60240"/>
        <label>1</label>
    </ligand>
</feature>